<accession>A0AB39CCS4</accession>
<proteinExistence type="predicted"/>
<sequence>MKVKIHQRPLKDMGPADCRCCSRLSWKDLKLDRQALKEAVNDADYALSRKRHA</sequence>
<evidence type="ECO:0000313" key="1">
    <source>
        <dbReference type="EMBL" id="XDJ14635.1"/>
    </source>
</evidence>
<name>A0AB39CCS4_9VIRU</name>
<reference evidence="1" key="1">
    <citation type="submission" date="2024-07" db="EMBL/GenBank/DDBJ databases">
        <authorList>
            <person name="Bringhurst R.M."/>
            <person name="Homer T.E."/>
        </authorList>
    </citation>
    <scope>NUCLEOTIDE SEQUENCE</scope>
</reference>
<dbReference type="EMBL" id="PQ015378">
    <property type="protein sequence ID" value="XDJ14635.1"/>
    <property type="molecule type" value="Genomic_DNA"/>
</dbReference>
<organism evidence="1">
    <name type="scientific">Pseudomonas phage RVTF4</name>
    <dbReference type="NCBI Taxonomy" id="3236931"/>
    <lineage>
        <taxon>Viruses</taxon>
    </lineage>
</organism>
<protein>
    <submittedName>
        <fullName evidence="1">Uncharacterized protein</fullName>
    </submittedName>
</protein>